<dbReference type="InterPro" id="IPR010918">
    <property type="entry name" value="PurM-like_C_dom"/>
</dbReference>
<dbReference type="InterPro" id="IPR016188">
    <property type="entry name" value="PurM-like_N"/>
</dbReference>
<dbReference type="EMBL" id="MHIH01000008">
    <property type="protein sequence ID" value="OGY47895.1"/>
    <property type="molecule type" value="Genomic_DNA"/>
</dbReference>
<evidence type="ECO:0000256" key="1">
    <source>
        <dbReference type="ARBA" id="ARBA00004686"/>
    </source>
</evidence>
<dbReference type="Proteomes" id="UP000178747">
    <property type="component" value="Unassembled WGS sequence"/>
</dbReference>
<dbReference type="GO" id="GO:0004637">
    <property type="term" value="F:phosphoribosylamine-glycine ligase activity"/>
    <property type="evidence" value="ECO:0007669"/>
    <property type="project" value="TreeGrafter"/>
</dbReference>
<dbReference type="SUPFAM" id="SSF55326">
    <property type="entry name" value="PurM N-terminal domain-like"/>
    <property type="match status" value="1"/>
</dbReference>
<evidence type="ECO:0000256" key="8">
    <source>
        <dbReference type="ARBA" id="ARBA00031908"/>
    </source>
</evidence>
<gene>
    <name evidence="14" type="ORF">A3J62_00740</name>
</gene>
<evidence type="ECO:0000256" key="10">
    <source>
        <dbReference type="ARBA" id="ARBA00033093"/>
    </source>
</evidence>
<evidence type="ECO:0000256" key="7">
    <source>
        <dbReference type="ARBA" id="ARBA00022840"/>
    </source>
</evidence>
<dbReference type="Gene3D" id="3.30.1330.10">
    <property type="entry name" value="PurM-like, N-terminal domain"/>
    <property type="match status" value="1"/>
</dbReference>
<name>A0A1G1Y6C9_9BACT</name>
<dbReference type="GO" id="GO:0006189">
    <property type="term" value="P:'de novo' IMP biosynthetic process"/>
    <property type="evidence" value="ECO:0007669"/>
    <property type="project" value="UniProtKB-UniPathway"/>
</dbReference>
<organism evidence="14 15">
    <name type="scientific">Candidatus Buchananbacteria bacterium RIFCSPHIGHO2_02_FULL_38_8</name>
    <dbReference type="NCBI Taxonomy" id="1797538"/>
    <lineage>
        <taxon>Bacteria</taxon>
        <taxon>Candidatus Buchananiibacteriota</taxon>
    </lineage>
</organism>
<accession>A0A1G1Y6C9</accession>
<dbReference type="EC" id="6.3.3.1" evidence="3"/>
<comment type="catalytic activity">
    <reaction evidence="11">
        <text>2-formamido-N(1)-(5-O-phospho-beta-D-ribosyl)acetamidine + ATP = 5-amino-1-(5-phospho-beta-D-ribosyl)imidazole + ADP + phosphate + H(+)</text>
        <dbReference type="Rhea" id="RHEA:23032"/>
        <dbReference type="ChEBI" id="CHEBI:15378"/>
        <dbReference type="ChEBI" id="CHEBI:30616"/>
        <dbReference type="ChEBI" id="CHEBI:43474"/>
        <dbReference type="ChEBI" id="CHEBI:137981"/>
        <dbReference type="ChEBI" id="CHEBI:147287"/>
        <dbReference type="ChEBI" id="CHEBI:456216"/>
        <dbReference type="EC" id="6.3.3.1"/>
    </reaction>
</comment>
<evidence type="ECO:0000256" key="11">
    <source>
        <dbReference type="ARBA" id="ARBA00049057"/>
    </source>
</evidence>
<dbReference type="Gene3D" id="3.90.650.10">
    <property type="entry name" value="PurM-like C-terminal domain"/>
    <property type="match status" value="1"/>
</dbReference>
<keyword evidence="6" id="KW-0547">Nucleotide-binding</keyword>
<feature type="domain" description="PurM-like N-terminal" evidence="12">
    <location>
        <begin position="56"/>
        <end position="180"/>
    </location>
</feature>
<evidence type="ECO:0000259" key="12">
    <source>
        <dbReference type="Pfam" id="PF00586"/>
    </source>
</evidence>
<dbReference type="PANTHER" id="PTHR10520:SF12">
    <property type="entry name" value="TRIFUNCTIONAL PURINE BIOSYNTHETIC PROTEIN ADENOSINE-3"/>
    <property type="match status" value="1"/>
</dbReference>
<dbReference type="GO" id="GO:0005524">
    <property type="term" value="F:ATP binding"/>
    <property type="evidence" value="ECO:0007669"/>
    <property type="project" value="UniProtKB-KW"/>
</dbReference>
<evidence type="ECO:0000256" key="5">
    <source>
        <dbReference type="ARBA" id="ARBA00022598"/>
    </source>
</evidence>
<evidence type="ECO:0000313" key="15">
    <source>
        <dbReference type="Proteomes" id="UP000178747"/>
    </source>
</evidence>
<dbReference type="PANTHER" id="PTHR10520">
    <property type="entry name" value="TRIFUNCTIONAL PURINE BIOSYNTHETIC PROTEIN ADENOSINE-3-RELATED"/>
    <property type="match status" value="1"/>
</dbReference>
<dbReference type="GO" id="GO:0004641">
    <property type="term" value="F:phosphoribosylformylglycinamidine cyclo-ligase activity"/>
    <property type="evidence" value="ECO:0007669"/>
    <property type="project" value="UniProtKB-EC"/>
</dbReference>
<evidence type="ECO:0000256" key="6">
    <source>
        <dbReference type="ARBA" id="ARBA00022741"/>
    </source>
</evidence>
<sequence>MSEYADAGVDYRKLESFKVGMIEVVRKTATFPTSRGVTVLRNLHHAHGGVFTVDAPPGAILVQTTEGLGNKNWIAEWMIANANAQGTYVGIGIDTGLMAVNDVIAQGAMPVTYTDEVAGGDSDWFLTDQAKELAEGFFQVCQMCGMALVAGESPSLRYLINAAPPVKSAPSLSGTVIGIIPRRELLVDGSKLQVGDHILGAPSSGLHANGISLVIKRAMGLPDQFLTQLPNGNSLGAEALIPTRCYVGLVEALQEARIEVHSFLPGTGSGVSKIAFDQRPFTYRIYSWVEVPVLFQFMRQIGVSLVDCLTTFNWGIGYYIFVSAGEAELAIQVGQKAGFELHDVGVVEEGERKVIFEPKGITLPPPGE</sequence>
<keyword evidence="7" id="KW-0067">ATP-binding</keyword>
<dbReference type="SUPFAM" id="SSF56042">
    <property type="entry name" value="PurM C-terminal domain-like"/>
    <property type="match status" value="1"/>
</dbReference>
<dbReference type="UniPathway" id="UPA00074">
    <property type="reaction ID" value="UER00129"/>
</dbReference>
<reference evidence="14 15" key="1">
    <citation type="journal article" date="2016" name="Nat. Commun.">
        <title>Thousands of microbial genomes shed light on interconnected biogeochemical processes in an aquifer system.</title>
        <authorList>
            <person name="Anantharaman K."/>
            <person name="Brown C.T."/>
            <person name="Hug L.A."/>
            <person name="Sharon I."/>
            <person name="Castelle C.J."/>
            <person name="Probst A.J."/>
            <person name="Thomas B.C."/>
            <person name="Singh A."/>
            <person name="Wilkins M.J."/>
            <person name="Karaoz U."/>
            <person name="Brodie E.L."/>
            <person name="Williams K.H."/>
            <person name="Hubbard S.S."/>
            <person name="Banfield J.F."/>
        </authorList>
    </citation>
    <scope>NUCLEOTIDE SEQUENCE [LARGE SCALE GENOMIC DNA]</scope>
</reference>
<dbReference type="InterPro" id="IPR036676">
    <property type="entry name" value="PurM-like_C_sf"/>
</dbReference>
<dbReference type="GO" id="GO:0005829">
    <property type="term" value="C:cytosol"/>
    <property type="evidence" value="ECO:0007669"/>
    <property type="project" value="TreeGrafter"/>
</dbReference>
<keyword evidence="5" id="KW-0436">Ligase</keyword>
<dbReference type="InterPro" id="IPR004733">
    <property type="entry name" value="PurM_cligase"/>
</dbReference>
<evidence type="ECO:0000259" key="13">
    <source>
        <dbReference type="Pfam" id="PF02769"/>
    </source>
</evidence>
<evidence type="ECO:0000256" key="2">
    <source>
        <dbReference type="ARBA" id="ARBA00010280"/>
    </source>
</evidence>
<evidence type="ECO:0000256" key="9">
    <source>
        <dbReference type="ARBA" id="ARBA00032931"/>
    </source>
</evidence>
<evidence type="ECO:0000256" key="3">
    <source>
        <dbReference type="ARBA" id="ARBA00013047"/>
    </source>
</evidence>
<comment type="similarity">
    <text evidence="2">Belongs to the AIR synthase family.</text>
</comment>
<dbReference type="AlphaFoldDB" id="A0A1G1Y6C9"/>
<dbReference type="InterPro" id="IPR036921">
    <property type="entry name" value="PurM-like_N_sf"/>
</dbReference>
<comment type="caution">
    <text evidence="14">The sequence shown here is derived from an EMBL/GenBank/DDBJ whole genome shotgun (WGS) entry which is preliminary data.</text>
</comment>
<dbReference type="Pfam" id="PF00586">
    <property type="entry name" value="AIRS"/>
    <property type="match status" value="1"/>
</dbReference>
<proteinExistence type="inferred from homology"/>
<protein>
    <recommendedName>
        <fullName evidence="4">Phosphoribosylformylglycinamidine cyclo-ligase</fullName>
        <ecNumber evidence="3">6.3.3.1</ecNumber>
    </recommendedName>
    <alternativeName>
        <fullName evidence="9">AIR synthase</fullName>
    </alternativeName>
    <alternativeName>
        <fullName evidence="10">AIRS</fullName>
    </alternativeName>
    <alternativeName>
        <fullName evidence="8">Phosphoribosyl-aminoimidazole synthetase</fullName>
    </alternativeName>
</protein>
<feature type="domain" description="PurM-like C-terminal" evidence="13">
    <location>
        <begin position="193"/>
        <end position="354"/>
    </location>
</feature>
<evidence type="ECO:0000256" key="4">
    <source>
        <dbReference type="ARBA" id="ARBA00020367"/>
    </source>
</evidence>
<comment type="pathway">
    <text evidence="1">Purine metabolism; IMP biosynthesis via de novo pathway; 5-amino-1-(5-phospho-D-ribosyl)imidazole from N(2)-formyl-N(1)-(5-phospho-D-ribosyl)glycinamide: step 2/2.</text>
</comment>
<dbReference type="GO" id="GO:0046084">
    <property type="term" value="P:adenine biosynthetic process"/>
    <property type="evidence" value="ECO:0007669"/>
    <property type="project" value="TreeGrafter"/>
</dbReference>
<dbReference type="Pfam" id="PF02769">
    <property type="entry name" value="AIRS_C"/>
    <property type="match status" value="1"/>
</dbReference>
<evidence type="ECO:0000313" key="14">
    <source>
        <dbReference type="EMBL" id="OGY47895.1"/>
    </source>
</evidence>